<dbReference type="PANTHER" id="PTHR33710:SF77">
    <property type="entry name" value="DNASE I-LIKE SUPERFAMILY PROTEIN"/>
    <property type="match status" value="1"/>
</dbReference>
<proteinExistence type="predicted"/>
<sequence>MALTEKEGNVVIKSGKNEKIQDTQQRKGKEIVIEGNQGAGASMYNVGHFSRRSRDTTNVLGLKNVATPSRSSNNAGGLDNGLVSFSNLLIRNLVASRNQGRIADGGNDGSYSHSHIAGDGNKPENMEQVRLPSERVVDVTVSKAGDGLDSLAYLAESISSQAMEALGLDGPILKIGQQDKGEFPKQLKLLDFQEEFGWVGRNLFGFELSKITHSSFFYVYLDLGFISPSFTWQRANTSKILDRALANDSWILAFPQCIASHLPMIKSDHRPILLRTNLNISLAIGRPVRFLTGWTKHANFPSLVKDKWQFSGNMASSLSEFTSHVKECNRNISRSQLLEANVRICGVPLKVERAMGNASAGGVISDQIDNWILGYNQLLGNCTPFEAEFWVLRRVQRILRSEGKWWIRIVPRETNLIADRLAKVCLTWKSSLQIFGVALYEVIEALQQDKACGAFEHLS</sequence>
<dbReference type="SUPFAM" id="SSF56219">
    <property type="entry name" value="DNase I-like"/>
    <property type="match status" value="1"/>
</dbReference>
<evidence type="ECO:0008006" key="3">
    <source>
        <dbReference type="Google" id="ProtNLM"/>
    </source>
</evidence>
<dbReference type="PANTHER" id="PTHR33710">
    <property type="entry name" value="BNAC02G09200D PROTEIN"/>
    <property type="match status" value="1"/>
</dbReference>
<accession>A0A7J9BGC7</accession>
<evidence type="ECO:0000313" key="1">
    <source>
        <dbReference type="EMBL" id="MBA0735220.1"/>
    </source>
</evidence>
<keyword evidence="2" id="KW-1185">Reference proteome</keyword>
<comment type="caution">
    <text evidence="1">The sequence shown here is derived from an EMBL/GenBank/DDBJ whole genome shotgun (WGS) entry which is preliminary data.</text>
</comment>
<gene>
    <name evidence="1" type="ORF">Gogos_019084</name>
</gene>
<dbReference type="InterPro" id="IPR036691">
    <property type="entry name" value="Endo/exonu/phosph_ase_sf"/>
</dbReference>
<dbReference type="OrthoDB" id="1001832at2759"/>
<dbReference type="EMBL" id="JABEZY010000003">
    <property type="protein sequence ID" value="MBA0735220.1"/>
    <property type="molecule type" value="Genomic_DNA"/>
</dbReference>
<protein>
    <recommendedName>
        <fullName evidence="3">RNase H type-1 domain-containing protein</fullName>
    </recommendedName>
</protein>
<name>A0A7J9BGC7_GOSGO</name>
<reference evidence="1 2" key="1">
    <citation type="journal article" date="2019" name="Genome Biol. Evol.">
        <title>Insights into the evolution of the New World diploid cottons (Gossypium, subgenus Houzingenia) based on genome sequencing.</title>
        <authorList>
            <person name="Grover C.E."/>
            <person name="Arick M.A. 2nd"/>
            <person name="Thrash A."/>
            <person name="Conover J.L."/>
            <person name="Sanders W.S."/>
            <person name="Peterson D.G."/>
            <person name="Frelichowski J.E."/>
            <person name="Scheffler J.A."/>
            <person name="Scheffler B.E."/>
            <person name="Wendel J.F."/>
        </authorList>
    </citation>
    <scope>NUCLEOTIDE SEQUENCE [LARGE SCALE GENOMIC DNA]</scope>
    <source>
        <strain evidence="1">5</strain>
        <tissue evidence="1">Leaf</tissue>
    </source>
</reference>
<dbReference type="AlphaFoldDB" id="A0A7J9BGC7"/>
<dbReference type="Proteomes" id="UP000593579">
    <property type="component" value="Unassembled WGS sequence"/>
</dbReference>
<evidence type="ECO:0000313" key="2">
    <source>
        <dbReference type="Proteomes" id="UP000593579"/>
    </source>
</evidence>
<organism evidence="1 2">
    <name type="scientific">Gossypium gossypioides</name>
    <name type="common">Mexican cotton</name>
    <name type="synonym">Selera gossypioides</name>
    <dbReference type="NCBI Taxonomy" id="34282"/>
    <lineage>
        <taxon>Eukaryota</taxon>
        <taxon>Viridiplantae</taxon>
        <taxon>Streptophyta</taxon>
        <taxon>Embryophyta</taxon>
        <taxon>Tracheophyta</taxon>
        <taxon>Spermatophyta</taxon>
        <taxon>Magnoliopsida</taxon>
        <taxon>eudicotyledons</taxon>
        <taxon>Gunneridae</taxon>
        <taxon>Pentapetalae</taxon>
        <taxon>rosids</taxon>
        <taxon>malvids</taxon>
        <taxon>Malvales</taxon>
        <taxon>Malvaceae</taxon>
        <taxon>Malvoideae</taxon>
        <taxon>Gossypium</taxon>
    </lineage>
</organism>